<evidence type="ECO:0000256" key="4">
    <source>
        <dbReference type="ARBA" id="ARBA00022801"/>
    </source>
</evidence>
<feature type="chain" id="PRO_5001490810" description="protein-tyrosine-phosphatase" evidence="9">
    <location>
        <begin position="25"/>
        <end position="1491"/>
    </location>
</feature>
<sequence length="1491" mass="168645">MTTTFGFWTWWSTLILLLLRFTYGDDDMDTLNITSITDAPPTTTTPSGPASADKLGVPRCESNYDCVHNGLCRKDTDGYGRCLCPRSCPPYIPMDCMKQGTSSYYRLRQRYRHELPCGVMDSNYAKKYDLPSPQCHLGRCSCPPMFDNWKTSDSPVLNLLPTKCDRRELAVLGIAYPSDAVYKGTDVTLYCCVNMDPQGLIDVAGVLFVQNTTVVREPTNHPFHHMTEFEKMNTPYCWELEIRNVQLSDSGSYMCHVNANQQPSVNYTIEFQVKAPRTIQNLTIVTNDNSANVSWDVQQGPQLKIGLRLVRRTGLNGQEVFSQMNAISPVTITNLRAATPYKLFVTVNDSQTDPFEITELFNTAESKPHPPKYEDVRVLNSGSSLICEVEWRAPALTNGRISRYYVRVQGAVRRMRPGGPLVADDFPPPTDEEKCANWDEREDASHGINPIEFTTEFLSCKYGPLKPNRNYTITVWAENSAGRSSPLVFPKHCITNYAQPDVVEKPITSTNSNHTSFNLAFNSKPDDTNGPISCYYIGIVPLLKNVSLEILPPPQEIVMDTVSKAFNNNLHPLAAEKKRFFAYIAESYTDYPMDTVIGDGRGVAGMKPCSVLYLSRYKAEDVVLRPGLKYTGFLIVRVDKDDKEEVQGGAQYSRVLDPLRPRSYRQLHLSGPAYGFSGYFKPVFLEPEDEGSVLGTFFTVLVPLLVFLTMASVLALFVLHKRGEVSQWCHWLWMSKDSSVGAERTLLRPSAYHAIAVDDLPSEYLMRHRDSDFLFAQEYEALPHYKLDATASAKKENACKNRYNDIRAFDATRVKLRVINEDENSDYINANFVKGWDDRKTFIAAQAPLDTTISDFWRMIWEQDARLIVMVANLFEKNRQQCTKYWPDDQATRYGDLLISPREASYFADYAIRCFDMEPTNERFNRMSPGARSDVGSVESTPGSEYANVPSVRHSNGHAETSFVGTGTSRRVVQYHFTNWNDYKAPECSTGLLRFLNRLRELPEFNEYPVVIHCSAGVGRTGTFIAIDSMLDQCAAQGKADIFNFVAGLRKQRNLMVQSQEQYVFIYKALAEWHLFGYTDMDVEQLKEHYQALIDPGMRDRVSSFSGSTKLVGRSDAAPATGMEAEFLKLERTLETPAKCSFAAKEENVMKNRFDSAVPYDRNRIVLRASIGYADTTYINASSLKGYFYPYVLAQDPVSENTVFDFWRMISELNVTTLVMLSNEEDWSPSEKYWPSELHDTAVYERPPYHVTVQLTGEEHFPYFITRKLSYRMKEDTVARSVVQFAFTAWPSSCVVPTSSEPLLSLVGRVLERQSGLPDSGPIVLHCRKPTIKLVKEALSIVVPLFDLPRCVPNASRVTVAGNAQSKRIDCTFVALFPQTYTAILARSNKAARACSIGARCEADRLLQHRAPIEHARAALFNRARMAVNGSSETGVYCCISLLLERLKAEQRIDVFQTVKGLQNQRPLIFSKLEHYAFCYQAVIDYIRSSR</sequence>
<name>A0A016W2A2_9BILA</name>
<dbReference type="PANTHER" id="PTHR19134:SF495">
    <property type="entry name" value="TYROSINE-PROTEIN PHOSPHATASE 69D"/>
    <property type="match status" value="1"/>
</dbReference>
<dbReference type="CDD" id="cd00047">
    <property type="entry name" value="PTPc"/>
    <property type="match status" value="2"/>
</dbReference>
<evidence type="ECO:0000259" key="12">
    <source>
        <dbReference type="PROSITE" id="PS50835"/>
    </source>
</evidence>
<feature type="domain" description="Tyrosine-protein phosphatase" evidence="10">
    <location>
        <begin position="775"/>
        <end position="1073"/>
    </location>
</feature>
<dbReference type="SUPFAM" id="SSF52799">
    <property type="entry name" value="(Phosphotyrosine protein) phosphatases II"/>
    <property type="match status" value="3"/>
</dbReference>
<dbReference type="OrthoDB" id="6058203at2759"/>
<feature type="domain" description="Tyrosine specific protein phosphatases" evidence="11">
    <location>
        <begin position="993"/>
        <end position="1064"/>
    </location>
</feature>
<dbReference type="SMART" id="SM00194">
    <property type="entry name" value="PTPc"/>
    <property type="match status" value="2"/>
</dbReference>
<dbReference type="InterPro" id="IPR036116">
    <property type="entry name" value="FN3_sf"/>
</dbReference>
<comment type="caution">
    <text evidence="13">The sequence shown here is derived from an EMBL/GenBank/DDBJ whole genome shotgun (WGS) entry which is preliminary data.</text>
</comment>
<evidence type="ECO:0000259" key="11">
    <source>
        <dbReference type="PROSITE" id="PS50056"/>
    </source>
</evidence>
<dbReference type="PRINTS" id="PR00700">
    <property type="entry name" value="PRTYPHPHTASE"/>
</dbReference>
<dbReference type="STRING" id="53326.A0A016W2A2"/>
<feature type="signal peptide" evidence="9">
    <location>
        <begin position="1"/>
        <end position="24"/>
    </location>
</feature>
<dbReference type="SMART" id="SM00060">
    <property type="entry name" value="FN3"/>
    <property type="match status" value="2"/>
</dbReference>
<dbReference type="Gene3D" id="2.60.40.10">
    <property type="entry name" value="Immunoglobulins"/>
    <property type="match status" value="2"/>
</dbReference>
<comment type="catalytic activity">
    <reaction evidence="7">
        <text>O-phospho-L-tyrosyl-[protein] + H2O = L-tyrosyl-[protein] + phosphate</text>
        <dbReference type="Rhea" id="RHEA:10684"/>
        <dbReference type="Rhea" id="RHEA-COMP:10136"/>
        <dbReference type="Rhea" id="RHEA-COMP:20101"/>
        <dbReference type="ChEBI" id="CHEBI:15377"/>
        <dbReference type="ChEBI" id="CHEBI:43474"/>
        <dbReference type="ChEBI" id="CHEBI:46858"/>
        <dbReference type="ChEBI" id="CHEBI:61978"/>
        <dbReference type="EC" id="3.1.3.48"/>
    </reaction>
</comment>
<dbReference type="PROSITE" id="PS50055">
    <property type="entry name" value="TYR_PHOSPHATASE_PTP"/>
    <property type="match status" value="2"/>
</dbReference>
<dbReference type="InterPro" id="IPR050348">
    <property type="entry name" value="Protein-Tyr_Phosphatase"/>
</dbReference>
<dbReference type="Gene3D" id="3.90.190.10">
    <property type="entry name" value="Protein tyrosine phosphatase superfamily"/>
    <property type="match status" value="2"/>
</dbReference>
<keyword evidence="14" id="KW-1185">Reference proteome</keyword>
<gene>
    <name evidence="13" type="primary">Acey_s0002.g594</name>
    <name evidence="13" type="synonym">Acey-clr-1</name>
    <name evidence="13" type="ORF">Y032_0002g594</name>
</gene>
<dbReference type="Proteomes" id="UP000024635">
    <property type="component" value="Unassembled WGS sequence"/>
</dbReference>
<dbReference type="EC" id="3.1.3.48" evidence="2"/>
<dbReference type="InterPro" id="IPR000242">
    <property type="entry name" value="PTP_cat"/>
</dbReference>
<evidence type="ECO:0000256" key="8">
    <source>
        <dbReference type="SAM" id="MobiDB-lite"/>
    </source>
</evidence>
<dbReference type="InterPro" id="IPR036179">
    <property type="entry name" value="Ig-like_dom_sf"/>
</dbReference>
<dbReference type="InterPro" id="IPR029021">
    <property type="entry name" value="Prot-tyrosine_phosphatase-like"/>
</dbReference>
<feature type="domain" description="Ig-like" evidence="12">
    <location>
        <begin position="155"/>
        <end position="266"/>
    </location>
</feature>
<evidence type="ECO:0000313" key="13">
    <source>
        <dbReference type="EMBL" id="EYC33093.1"/>
    </source>
</evidence>
<dbReference type="PROSITE" id="PS50835">
    <property type="entry name" value="IG_LIKE"/>
    <property type="match status" value="1"/>
</dbReference>
<keyword evidence="3 9" id="KW-0732">Signal</keyword>
<proteinExistence type="predicted"/>
<comment type="subcellular location">
    <subcellularLocation>
        <location evidence="1">Membrane</location>
        <topology evidence="1">Single-pass membrane protein</topology>
    </subcellularLocation>
</comment>
<protein>
    <recommendedName>
        <fullName evidence="2">protein-tyrosine-phosphatase</fullName>
        <ecNumber evidence="2">3.1.3.48</ecNumber>
    </recommendedName>
</protein>
<organism evidence="13 14">
    <name type="scientific">Ancylostoma ceylanicum</name>
    <dbReference type="NCBI Taxonomy" id="53326"/>
    <lineage>
        <taxon>Eukaryota</taxon>
        <taxon>Metazoa</taxon>
        <taxon>Ecdysozoa</taxon>
        <taxon>Nematoda</taxon>
        <taxon>Chromadorea</taxon>
        <taxon>Rhabditida</taxon>
        <taxon>Rhabditina</taxon>
        <taxon>Rhabditomorpha</taxon>
        <taxon>Strongyloidea</taxon>
        <taxon>Ancylostomatidae</taxon>
        <taxon>Ancylostomatinae</taxon>
        <taxon>Ancylostoma</taxon>
    </lineage>
</organism>
<dbReference type="Pfam" id="PF00102">
    <property type="entry name" value="Y_phosphatase"/>
    <property type="match status" value="4"/>
</dbReference>
<dbReference type="PROSITE" id="PS50056">
    <property type="entry name" value="TYR_PHOSPHATASE_2"/>
    <property type="match status" value="1"/>
</dbReference>
<dbReference type="PROSITE" id="PS00383">
    <property type="entry name" value="TYR_PHOSPHATASE_1"/>
    <property type="match status" value="1"/>
</dbReference>
<reference evidence="14" key="1">
    <citation type="journal article" date="2015" name="Nat. Genet.">
        <title>The genome and transcriptome of the zoonotic hookworm Ancylostoma ceylanicum identify infection-specific gene families.</title>
        <authorList>
            <person name="Schwarz E.M."/>
            <person name="Hu Y."/>
            <person name="Antoshechkin I."/>
            <person name="Miller M.M."/>
            <person name="Sternberg P.W."/>
            <person name="Aroian R.V."/>
        </authorList>
    </citation>
    <scope>NUCLEOTIDE SEQUENCE</scope>
    <source>
        <strain evidence="14">HY135</strain>
    </source>
</reference>
<dbReference type="InterPro" id="IPR000387">
    <property type="entry name" value="Tyr_Pase_dom"/>
</dbReference>
<evidence type="ECO:0000259" key="10">
    <source>
        <dbReference type="PROSITE" id="PS50055"/>
    </source>
</evidence>
<evidence type="ECO:0000256" key="2">
    <source>
        <dbReference type="ARBA" id="ARBA00013064"/>
    </source>
</evidence>
<dbReference type="SUPFAM" id="SSF48726">
    <property type="entry name" value="Immunoglobulin"/>
    <property type="match status" value="1"/>
</dbReference>
<feature type="domain" description="Tyrosine-protein phosphatase" evidence="10">
    <location>
        <begin position="1123"/>
        <end position="1486"/>
    </location>
</feature>
<dbReference type="InterPro" id="IPR003961">
    <property type="entry name" value="FN3_dom"/>
</dbReference>
<dbReference type="CDD" id="cd00063">
    <property type="entry name" value="FN3"/>
    <property type="match status" value="1"/>
</dbReference>
<evidence type="ECO:0000256" key="6">
    <source>
        <dbReference type="ARBA" id="ARBA00023136"/>
    </source>
</evidence>
<dbReference type="GO" id="GO:0004725">
    <property type="term" value="F:protein tyrosine phosphatase activity"/>
    <property type="evidence" value="ECO:0007669"/>
    <property type="project" value="UniProtKB-EC"/>
</dbReference>
<evidence type="ECO:0000256" key="9">
    <source>
        <dbReference type="SAM" id="SignalP"/>
    </source>
</evidence>
<dbReference type="InterPro" id="IPR013783">
    <property type="entry name" value="Ig-like_fold"/>
</dbReference>
<dbReference type="SMART" id="SM00404">
    <property type="entry name" value="PTPc_motif"/>
    <property type="match status" value="2"/>
</dbReference>
<evidence type="ECO:0000256" key="7">
    <source>
        <dbReference type="ARBA" id="ARBA00051722"/>
    </source>
</evidence>
<dbReference type="PANTHER" id="PTHR19134">
    <property type="entry name" value="RECEPTOR-TYPE TYROSINE-PROTEIN PHOSPHATASE"/>
    <property type="match status" value="1"/>
</dbReference>
<keyword evidence="5" id="KW-0904">Protein phosphatase</keyword>
<feature type="region of interest" description="Disordered" evidence="8">
    <location>
        <begin position="925"/>
        <end position="951"/>
    </location>
</feature>
<accession>A0A016W2A2</accession>
<keyword evidence="6" id="KW-0472">Membrane</keyword>
<dbReference type="InterPro" id="IPR016130">
    <property type="entry name" value="Tyr_Pase_AS"/>
</dbReference>
<evidence type="ECO:0000256" key="1">
    <source>
        <dbReference type="ARBA" id="ARBA00004167"/>
    </source>
</evidence>
<dbReference type="SUPFAM" id="SSF49265">
    <property type="entry name" value="Fibronectin type III"/>
    <property type="match status" value="1"/>
</dbReference>
<evidence type="ECO:0000256" key="3">
    <source>
        <dbReference type="ARBA" id="ARBA00022729"/>
    </source>
</evidence>
<dbReference type="EMBL" id="JARK01001338">
    <property type="protein sequence ID" value="EYC33093.1"/>
    <property type="molecule type" value="Genomic_DNA"/>
</dbReference>
<dbReference type="GO" id="GO:0016020">
    <property type="term" value="C:membrane"/>
    <property type="evidence" value="ECO:0007669"/>
    <property type="project" value="UniProtKB-SubCell"/>
</dbReference>
<keyword evidence="4" id="KW-0378">Hydrolase</keyword>
<dbReference type="InterPro" id="IPR003595">
    <property type="entry name" value="Tyr_Pase_cat"/>
</dbReference>
<evidence type="ECO:0000313" key="14">
    <source>
        <dbReference type="Proteomes" id="UP000024635"/>
    </source>
</evidence>
<evidence type="ECO:0000256" key="5">
    <source>
        <dbReference type="ARBA" id="ARBA00022912"/>
    </source>
</evidence>
<dbReference type="InterPro" id="IPR007110">
    <property type="entry name" value="Ig-like_dom"/>
</dbReference>